<dbReference type="InParanoid" id="A0A0C2ZJA4"/>
<dbReference type="InterPro" id="IPR049233">
    <property type="entry name" value="DUF6830"/>
</dbReference>
<evidence type="ECO:0000259" key="2">
    <source>
        <dbReference type="Pfam" id="PF20722"/>
    </source>
</evidence>
<evidence type="ECO:0000313" key="4">
    <source>
        <dbReference type="Proteomes" id="UP000053989"/>
    </source>
</evidence>
<dbReference type="Pfam" id="PF18759">
    <property type="entry name" value="Plavaka"/>
    <property type="match status" value="1"/>
</dbReference>
<reference evidence="3 4" key="1">
    <citation type="submission" date="2014-04" db="EMBL/GenBank/DDBJ databases">
        <authorList>
            <consortium name="DOE Joint Genome Institute"/>
            <person name="Kuo A."/>
            <person name="Kohler A."/>
            <person name="Nagy L.G."/>
            <person name="Floudas D."/>
            <person name="Copeland A."/>
            <person name="Barry K.W."/>
            <person name="Cichocki N."/>
            <person name="Veneault-Fourrey C."/>
            <person name="LaButti K."/>
            <person name="Lindquist E.A."/>
            <person name="Lipzen A."/>
            <person name="Lundell T."/>
            <person name="Morin E."/>
            <person name="Murat C."/>
            <person name="Sun H."/>
            <person name="Tunlid A."/>
            <person name="Henrissat B."/>
            <person name="Grigoriev I.V."/>
            <person name="Hibbett D.S."/>
            <person name="Martin F."/>
            <person name="Nordberg H.P."/>
            <person name="Cantor M.N."/>
            <person name="Hua S.X."/>
        </authorList>
    </citation>
    <scope>NUCLEOTIDE SEQUENCE [LARGE SCALE GENOMIC DNA]</scope>
    <source>
        <strain evidence="3 4">Foug A</strain>
    </source>
</reference>
<sequence>MDWEPPLSSHGNDVDDDGYEWASLSSEDDPGCSQRFLPTPSAFHVPEKSPDKPRIGRFHPTSGYIYSFSDSNTYKRMKHGKYHSEREKNPYFPFADRDEWELGKFLYTHLTQMQINDFLKLHWVTSKSQTSFKSAGELLSFLDAIPKGPTWHCTKIETKGYVTKEPIYLFYHDALEVTRELFGNPVFMQHMEYDPYQIFEGDEREYSEWMSGDEAYRIQDQLPEGATIVPIVLASDKAPMTRMTGDLEMHPLFLTIANINSDIRMKATLHAWACIAYTPSPEFLVHPDFQSVLEARIWHRCMDIVCTGLKLAARAGTFMSDPNNLTRYCFTPLAAYIADLPEQHMIACVTKSVSPISLAEQSQFGNGILYPPHDGEDTLRKLVDLCKKIDPWKLQEFLAEAKKDYLSGVQLPFWHDWRFSNPSIFLLGELLHAGHKLFNDHPFKWCWGTTNLMCAIVSSTNESDIQRTIITTIAGAADPDFVRTIRAFVNFLYRAQSLSFMASSIQTMEQSLSEFHSYKDAVLWAGARRGKSQEIAHFRIPKLELLQSFSHSIHNSGALIQYTADVSEHLLITHCKDPFTRTNRQRTGFTQQIVLLLDCKESIRQFNLYSLLLEKDISLTNLFSESDDPCYVDLTLDWVQRVAPEEMNCFQGPRGFKNHFLKGILSEDSSTAFHITVKADFADKSPNYVADTYALPDFPGVLGAYIDAIPGDHSHLRGRLLKGWFKFRLQLQSRLNPCKLMPSQQVQALLPSDKHPFGKCDTVLVHYTLPEGSNTVAVAQVRTIFAFSLRGSPLPSELSRPLLYVEYFAFIATPADQPEVGMYTIRRMFVNNQDGRRSHVGSIISLLDVIHAVELIPKYGVAANREVTSETCLELYDEFYLNNFSDKEWHYTIHHDYISKVTKHLLCLTPPATVVTKADLADLADTSRYSQIRADYKKLL</sequence>
<dbReference type="Pfam" id="PF20722">
    <property type="entry name" value="DUF6830"/>
    <property type="match status" value="1"/>
</dbReference>
<dbReference type="OrthoDB" id="2576233at2759"/>
<feature type="region of interest" description="Disordered" evidence="1">
    <location>
        <begin position="1"/>
        <end position="31"/>
    </location>
</feature>
<reference evidence="4" key="2">
    <citation type="submission" date="2015-01" db="EMBL/GenBank/DDBJ databases">
        <title>Evolutionary Origins and Diversification of the Mycorrhizal Mutualists.</title>
        <authorList>
            <consortium name="DOE Joint Genome Institute"/>
            <consortium name="Mycorrhizal Genomics Consortium"/>
            <person name="Kohler A."/>
            <person name="Kuo A."/>
            <person name="Nagy L.G."/>
            <person name="Floudas D."/>
            <person name="Copeland A."/>
            <person name="Barry K.W."/>
            <person name="Cichocki N."/>
            <person name="Veneault-Fourrey C."/>
            <person name="LaButti K."/>
            <person name="Lindquist E.A."/>
            <person name="Lipzen A."/>
            <person name="Lundell T."/>
            <person name="Morin E."/>
            <person name="Murat C."/>
            <person name="Riley R."/>
            <person name="Ohm R."/>
            <person name="Sun H."/>
            <person name="Tunlid A."/>
            <person name="Henrissat B."/>
            <person name="Grigoriev I.V."/>
            <person name="Hibbett D.S."/>
            <person name="Martin F."/>
        </authorList>
    </citation>
    <scope>NUCLEOTIDE SEQUENCE [LARGE SCALE GENOMIC DNA]</scope>
    <source>
        <strain evidence="4">Foug A</strain>
    </source>
</reference>
<protein>
    <recommendedName>
        <fullName evidence="2">DUF6830 domain-containing protein</fullName>
    </recommendedName>
</protein>
<keyword evidence="4" id="KW-1185">Reference proteome</keyword>
<evidence type="ECO:0000256" key="1">
    <source>
        <dbReference type="SAM" id="MobiDB-lite"/>
    </source>
</evidence>
<name>A0A0C2ZJA4_9AGAM</name>
<dbReference type="Proteomes" id="UP000053989">
    <property type="component" value="Unassembled WGS sequence"/>
</dbReference>
<dbReference type="AlphaFoldDB" id="A0A0C2ZJA4"/>
<dbReference type="InterPro" id="IPR041078">
    <property type="entry name" value="Plavaka"/>
</dbReference>
<evidence type="ECO:0000313" key="3">
    <source>
        <dbReference type="EMBL" id="KIM61663.1"/>
    </source>
</evidence>
<feature type="domain" description="DUF6830" evidence="2">
    <location>
        <begin position="669"/>
        <end position="766"/>
    </location>
</feature>
<gene>
    <name evidence="3" type="ORF">SCLCIDRAFT_25635</name>
</gene>
<proteinExistence type="predicted"/>
<dbReference type="HOGENOM" id="CLU_006344_10_2_1"/>
<dbReference type="EMBL" id="KN822049">
    <property type="protein sequence ID" value="KIM61663.1"/>
    <property type="molecule type" value="Genomic_DNA"/>
</dbReference>
<accession>A0A0C2ZJA4</accession>
<organism evidence="3 4">
    <name type="scientific">Scleroderma citrinum Foug A</name>
    <dbReference type="NCBI Taxonomy" id="1036808"/>
    <lineage>
        <taxon>Eukaryota</taxon>
        <taxon>Fungi</taxon>
        <taxon>Dikarya</taxon>
        <taxon>Basidiomycota</taxon>
        <taxon>Agaricomycotina</taxon>
        <taxon>Agaricomycetes</taxon>
        <taxon>Agaricomycetidae</taxon>
        <taxon>Boletales</taxon>
        <taxon>Sclerodermatineae</taxon>
        <taxon>Sclerodermataceae</taxon>
        <taxon>Scleroderma</taxon>
    </lineage>
</organism>